<evidence type="ECO:0000256" key="1">
    <source>
        <dbReference type="ARBA" id="ARBA00022801"/>
    </source>
</evidence>
<keyword evidence="2" id="KW-0175">Coiled coil</keyword>
<dbReference type="GO" id="GO:0008745">
    <property type="term" value="F:N-acetylmuramoyl-L-alanine amidase activity"/>
    <property type="evidence" value="ECO:0007669"/>
    <property type="project" value="UniProtKB-EC"/>
</dbReference>
<evidence type="ECO:0000259" key="4">
    <source>
        <dbReference type="SMART" id="SM00646"/>
    </source>
</evidence>
<dbReference type="SMART" id="SM00646">
    <property type="entry name" value="Ami_3"/>
    <property type="match status" value="1"/>
</dbReference>
<dbReference type="GeneID" id="98919355"/>
<proteinExistence type="predicted"/>
<dbReference type="EMBL" id="ABWN01000019">
    <property type="protein sequence ID" value="EFF69367.1"/>
    <property type="molecule type" value="Genomic_DNA"/>
</dbReference>
<evidence type="ECO:0000256" key="3">
    <source>
        <dbReference type="SAM" id="Phobius"/>
    </source>
</evidence>
<dbReference type="GO" id="GO:0009253">
    <property type="term" value="P:peptidoglycan catabolic process"/>
    <property type="evidence" value="ECO:0007669"/>
    <property type="project" value="InterPro"/>
</dbReference>
<feature type="coiled-coil region" evidence="2">
    <location>
        <begin position="97"/>
        <end position="124"/>
    </location>
</feature>
<organism evidence="5 6">
    <name type="scientific">Eshraghiella crossota DSM 2876</name>
    <dbReference type="NCBI Taxonomy" id="511680"/>
    <lineage>
        <taxon>Bacteria</taxon>
        <taxon>Bacillati</taxon>
        <taxon>Bacillota</taxon>
        <taxon>Clostridia</taxon>
        <taxon>Lachnospirales</taxon>
        <taxon>Lachnospiraceae</taxon>
        <taxon>Eshraghiella</taxon>
    </lineage>
</organism>
<feature type="transmembrane region" description="Helical" evidence="3">
    <location>
        <begin position="7"/>
        <end position="28"/>
    </location>
</feature>
<keyword evidence="3" id="KW-0812">Transmembrane</keyword>
<name>D4RXK5_9FIRM</name>
<dbReference type="STRING" id="45851.BHV86_02925"/>
<evidence type="ECO:0000313" key="5">
    <source>
        <dbReference type="EMBL" id="EFF69367.1"/>
    </source>
</evidence>
<evidence type="ECO:0000256" key="2">
    <source>
        <dbReference type="SAM" id="Coils"/>
    </source>
</evidence>
<dbReference type="CDD" id="cd02696">
    <property type="entry name" value="MurNAc-LAA"/>
    <property type="match status" value="1"/>
</dbReference>
<keyword evidence="1 5" id="KW-0378">Hydrolase</keyword>
<dbReference type="eggNOG" id="COG0860">
    <property type="taxonomic scope" value="Bacteria"/>
</dbReference>
<dbReference type="InterPro" id="IPR050695">
    <property type="entry name" value="N-acetylmuramoyl_amidase_3"/>
</dbReference>
<reference evidence="5 6" key="1">
    <citation type="submission" date="2010-02" db="EMBL/GenBank/DDBJ databases">
        <authorList>
            <person name="Weinstock G."/>
            <person name="Sodergren E."/>
            <person name="Clifton S."/>
            <person name="Fulton L."/>
            <person name="Fulton B."/>
            <person name="Courtney L."/>
            <person name="Fronick C."/>
            <person name="Harrison M."/>
            <person name="Strong C."/>
            <person name="Farmer C."/>
            <person name="Delahaunty K."/>
            <person name="Markovic C."/>
            <person name="Hall O."/>
            <person name="Minx P."/>
            <person name="Tomlinson C."/>
            <person name="Mitreva M."/>
            <person name="Nelson J."/>
            <person name="Hou S."/>
            <person name="Wollam A."/>
            <person name="Pepin K.H."/>
            <person name="Johnson M."/>
            <person name="Bhonagiri V."/>
            <person name="Zhang X."/>
            <person name="Suruliraj S."/>
            <person name="Warren W."/>
            <person name="Chinwalla A."/>
            <person name="Mardis E.R."/>
            <person name="Wilson R.K."/>
        </authorList>
    </citation>
    <scope>NUCLEOTIDE SEQUENCE [LARGE SCALE GENOMIC DNA]</scope>
    <source>
        <strain evidence="5 6">DSM 2876</strain>
    </source>
</reference>
<dbReference type="Proteomes" id="UP000006238">
    <property type="component" value="Unassembled WGS sequence"/>
</dbReference>
<gene>
    <name evidence="5" type="ORF">BUTYVIB_00556</name>
</gene>
<dbReference type="EC" id="3.5.1.28" evidence="5"/>
<dbReference type="InterPro" id="IPR002508">
    <property type="entry name" value="MurNAc-LAA_cat"/>
</dbReference>
<dbReference type="PANTHER" id="PTHR30404:SF0">
    <property type="entry name" value="N-ACETYLMURAMOYL-L-ALANINE AMIDASE AMIC"/>
    <property type="match status" value="1"/>
</dbReference>
<dbReference type="AlphaFoldDB" id="D4RXK5"/>
<dbReference type="GO" id="GO:0030288">
    <property type="term" value="C:outer membrane-bounded periplasmic space"/>
    <property type="evidence" value="ECO:0007669"/>
    <property type="project" value="TreeGrafter"/>
</dbReference>
<dbReference type="RefSeq" id="WP_005601485.1">
    <property type="nucleotide sequence ID" value="NZ_GG663520.1"/>
</dbReference>
<keyword evidence="3" id="KW-1133">Transmembrane helix</keyword>
<feature type="domain" description="MurNAc-LAA" evidence="4">
    <location>
        <begin position="111"/>
        <end position="222"/>
    </location>
</feature>
<dbReference type="Pfam" id="PF01520">
    <property type="entry name" value="Amidase_3"/>
    <property type="match status" value="1"/>
</dbReference>
<accession>D4RXK5</accession>
<dbReference type="HOGENOM" id="CLU_014322_7_0_9"/>
<comment type="caution">
    <text evidence="5">The sequence shown here is derived from an EMBL/GenBank/DDBJ whole genome shotgun (WGS) entry which is preliminary data.</text>
</comment>
<evidence type="ECO:0000313" key="6">
    <source>
        <dbReference type="Proteomes" id="UP000006238"/>
    </source>
</evidence>
<keyword evidence="6" id="KW-1185">Reference proteome</keyword>
<dbReference type="Gene3D" id="3.40.630.40">
    <property type="entry name" value="Zn-dependent exopeptidases"/>
    <property type="match status" value="1"/>
</dbReference>
<dbReference type="SUPFAM" id="SSF53187">
    <property type="entry name" value="Zn-dependent exopeptidases"/>
    <property type="match status" value="1"/>
</dbReference>
<protein>
    <submittedName>
        <fullName evidence="5">N-acetylmuramoyl-L-alanine amidase</fullName>
        <ecNumber evidence="5">3.5.1.28</ecNumber>
    </submittedName>
</protein>
<keyword evidence="3" id="KW-0472">Membrane</keyword>
<dbReference type="PANTHER" id="PTHR30404">
    <property type="entry name" value="N-ACETYLMURAMOYL-L-ALANINE AMIDASE"/>
    <property type="match status" value="1"/>
</dbReference>
<sequence length="229" mass="25238">MKRKLDILLTIIFLAGVTYVSFFAGIPLKKANATEEVKKVIVVDAGHGGNDPGKVSGNNVLEKDVNLQIATKLANELENAGFRVVMTRTEDNGLYKEDDVNKKAADLRARCEIAEEENADLLISIHQNSFSDSNVRGGQAFYYTHSVKGKKMASLIQEHLKSADKDNTREAKANDSYYLLIHTPCICVIVECGFLSNAAEAELLVSDEYQNRLADSITDGVKEYFEVTG</sequence>